<feature type="domain" description="PRC-barrel" evidence="1">
    <location>
        <begin position="6"/>
        <end position="53"/>
    </location>
</feature>
<dbReference type="Proteomes" id="UP000182332">
    <property type="component" value="Unassembled WGS sequence"/>
</dbReference>
<dbReference type="Pfam" id="PF05239">
    <property type="entry name" value="PRC"/>
    <property type="match status" value="1"/>
</dbReference>
<evidence type="ECO:0000259" key="1">
    <source>
        <dbReference type="Pfam" id="PF05239"/>
    </source>
</evidence>
<dbReference type="EMBL" id="FOHW01000001">
    <property type="protein sequence ID" value="SES69859.1"/>
    <property type="molecule type" value="Genomic_DNA"/>
</dbReference>
<accession>A0A1H9YMX9</accession>
<dbReference type="Gene3D" id="3.90.50.10">
    <property type="entry name" value="Photosynthetic Reaction Center, subunit H, domain 2"/>
    <property type="match status" value="2"/>
</dbReference>
<sequence>MLRSMRDLEGFTLVAIDGDIGDVSDFYFDNEAWVIRYLVVETGSWLFGGQVLISPFSIGLPDWASRRLPINVEKQGGTDILESEHNRRAIAAAEHRPAVESWAIAAPTQEPTDDQSLRSCRALIGCHIKATDGDIGHVDDVLINEDTWAIQYLVVNTSHWWHGHKVLIAPEWIAEVSWPDRIVAVDLEQAAVRKSPHYESTQQLNREREEALYEHYGRVAYWRIDAVIAQVG</sequence>
<proteinExistence type="predicted"/>
<gene>
    <name evidence="2" type="ORF">SAMN05216197_101312</name>
</gene>
<organism evidence="2 3">
    <name type="scientific">Pseudomonas graminis</name>
    <dbReference type="NCBI Taxonomy" id="158627"/>
    <lineage>
        <taxon>Bacteria</taxon>
        <taxon>Pseudomonadati</taxon>
        <taxon>Pseudomonadota</taxon>
        <taxon>Gammaproteobacteria</taxon>
        <taxon>Pseudomonadales</taxon>
        <taxon>Pseudomonadaceae</taxon>
        <taxon>Pseudomonas</taxon>
    </lineage>
</organism>
<dbReference type="RefSeq" id="WP_083398683.1">
    <property type="nucleotide sequence ID" value="NZ_FOHW01000001.1"/>
</dbReference>
<protein>
    <submittedName>
        <fullName evidence="2">PRC-barrel domain-containing protein</fullName>
    </submittedName>
</protein>
<reference evidence="2 3" key="1">
    <citation type="submission" date="2016-10" db="EMBL/GenBank/DDBJ databases">
        <authorList>
            <person name="de Groot N.N."/>
        </authorList>
    </citation>
    <scope>NUCLEOTIDE SEQUENCE [LARGE SCALE GENOMIC DNA]</scope>
    <source>
        <strain evidence="2 3">DSM 11363</strain>
    </source>
</reference>
<dbReference type="SUPFAM" id="SSF50346">
    <property type="entry name" value="PRC-barrel domain"/>
    <property type="match status" value="2"/>
</dbReference>
<dbReference type="GO" id="GO:0019684">
    <property type="term" value="P:photosynthesis, light reaction"/>
    <property type="evidence" value="ECO:0007669"/>
    <property type="project" value="InterPro"/>
</dbReference>
<evidence type="ECO:0000313" key="3">
    <source>
        <dbReference type="Proteomes" id="UP000182332"/>
    </source>
</evidence>
<dbReference type="InterPro" id="IPR014747">
    <property type="entry name" value="Bac_photo_RC_H_C"/>
</dbReference>
<dbReference type="InterPro" id="IPR011033">
    <property type="entry name" value="PRC_barrel-like_sf"/>
</dbReference>
<dbReference type="InterPro" id="IPR027275">
    <property type="entry name" value="PRC-brl_dom"/>
</dbReference>
<dbReference type="GO" id="GO:0030077">
    <property type="term" value="C:plasma membrane light-harvesting complex"/>
    <property type="evidence" value="ECO:0007669"/>
    <property type="project" value="InterPro"/>
</dbReference>
<dbReference type="AlphaFoldDB" id="A0A1H9YMX9"/>
<name>A0A1H9YMX9_9PSED</name>
<evidence type="ECO:0000313" key="2">
    <source>
        <dbReference type="EMBL" id="SES69859.1"/>
    </source>
</evidence>